<dbReference type="KEGG" id="bpb:bpr_I1916"/>
<feature type="domain" description="Integrase catalytic" evidence="2">
    <location>
        <begin position="149"/>
        <end position="312"/>
    </location>
</feature>
<dbReference type="InterPro" id="IPR051917">
    <property type="entry name" value="Transposase-Integrase"/>
</dbReference>
<dbReference type="SUPFAM" id="SSF53098">
    <property type="entry name" value="Ribonuclease H-like"/>
    <property type="match status" value="1"/>
</dbReference>
<dbReference type="RefSeq" id="WP_013281304.1">
    <property type="nucleotide sequence ID" value="NC_014387.1"/>
</dbReference>
<dbReference type="GO" id="GO:0003676">
    <property type="term" value="F:nucleic acid binding"/>
    <property type="evidence" value="ECO:0007669"/>
    <property type="project" value="InterPro"/>
</dbReference>
<reference evidence="3 4" key="1">
    <citation type="journal article" date="2010" name="PLoS ONE">
        <title>The glycobiome of the rumen bacterium Butyrivibrio proteoclasticus B316(T) highlights adaptation to a polysaccharide-rich environment.</title>
        <authorList>
            <person name="Kelly W.J."/>
            <person name="Leahy S.C."/>
            <person name="Altermann E."/>
            <person name="Yeoman C.J."/>
            <person name="Dunne J.C."/>
            <person name="Kong Z."/>
            <person name="Pacheco D.M."/>
            <person name="Li D."/>
            <person name="Noel S.J."/>
            <person name="Moon C.D."/>
            <person name="Cookson A.L."/>
            <person name="Attwood G.T."/>
        </authorList>
    </citation>
    <scope>NUCLEOTIDE SEQUENCE [LARGE SCALE GENOMIC DNA]</scope>
    <source>
        <strain evidence="4">ATCC 51982 / DSM 14932 / B316</strain>
    </source>
</reference>
<feature type="transmembrane region" description="Helical" evidence="1">
    <location>
        <begin position="171"/>
        <end position="188"/>
    </location>
</feature>
<keyword evidence="4" id="KW-1185">Reference proteome</keyword>
<evidence type="ECO:0000313" key="4">
    <source>
        <dbReference type="Proteomes" id="UP000001299"/>
    </source>
</evidence>
<dbReference type="GO" id="GO:0004803">
    <property type="term" value="F:transposase activity"/>
    <property type="evidence" value="ECO:0007669"/>
    <property type="project" value="TreeGrafter"/>
</dbReference>
<dbReference type="PANTHER" id="PTHR10948:SF23">
    <property type="entry name" value="TRANSPOSASE INSI FOR INSERTION SEQUENCE ELEMENT IS30A-RELATED"/>
    <property type="match status" value="1"/>
</dbReference>
<evidence type="ECO:0000313" key="3">
    <source>
        <dbReference type="EMBL" id="ADL34650.1"/>
    </source>
</evidence>
<dbReference type="AlphaFoldDB" id="E0RXS4"/>
<dbReference type="GO" id="GO:0032196">
    <property type="term" value="P:transposition"/>
    <property type="evidence" value="ECO:0007669"/>
    <property type="project" value="TreeGrafter"/>
</dbReference>
<dbReference type="Gene3D" id="3.30.420.10">
    <property type="entry name" value="Ribonuclease H-like superfamily/Ribonuclease H"/>
    <property type="match status" value="1"/>
</dbReference>
<dbReference type="InterPro" id="IPR036397">
    <property type="entry name" value="RNaseH_sf"/>
</dbReference>
<dbReference type="HOGENOM" id="CLU_046274_0_0_9"/>
<dbReference type="InterPro" id="IPR001584">
    <property type="entry name" value="Integrase_cat-core"/>
</dbReference>
<keyword evidence="1" id="KW-0472">Membrane</keyword>
<dbReference type="InterPro" id="IPR012337">
    <property type="entry name" value="RNaseH-like_sf"/>
</dbReference>
<dbReference type="PANTHER" id="PTHR10948">
    <property type="entry name" value="TRANSPOSASE"/>
    <property type="match status" value="1"/>
</dbReference>
<dbReference type="InterPro" id="IPR053392">
    <property type="entry name" value="Transposase_IS30-like"/>
</dbReference>
<accession>E0RXS4</accession>
<evidence type="ECO:0000259" key="2">
    <source>
        <dbReference type="PROSITE" id="PS50994"/>
    </source>
</evidence>
<dbReference type="PROSITE" id="PS50994">
    <property type="entry name" value="INTEGRASE"/>
    <property type="match status" value="1"/>
</dbReference>
<dbReference type="NCBIfam" id="NF033563">
    <property type="entry name" value="transpos_IS30"/>
    <property type="match status" value="1"/>
</dbReference>
<dbReference type="GO" id="GO:0015074">
    <property type="term" value="P:DNA integration"/>
    <property type="evidence" value="ECO:0007669"/>
    <property type="project" value="InterPro"/>
</dbReference>
<sequence>MNLRNVTFPTDHHMYVTLVDIRNNVIRTVSTTMLSMLMLLSREGVLRVDRGVKLSQEELKELGKLIRPLIKKGQPLTHIYAEHEKELPVGLRTLYNYIDSGRIRGVANIDLRRKVAYKARRKQKGSIVQTNSYYREGRTYADFEEELKIKWSELQVVEMDTVIGTKRKGKVLLTMIFVLNSVMLLFLLPDHTADSVIRVFDYLESGLGTERFNRLFPVFLTDNGSEFKNVDRLELNSENIYRTNVFYCDPMSSWQKPHIEKNHEYIRYVLPKGKSFDGYNQEDMTLLMNHINSTKRRGLGWKSPYDLVEDDNEDMQALFKLLKMHPIPADEVHLTPELFNK</sequence>
<dbReference type="eggNOG" id="COG2826">
    <property type="taxonomic scope" value="Bacteria"/>
</dbReference>
<gene>
    <name evidence="3" type="ordered locus">bpr_I1916</name>
</gene>
<dbReference type="Proteomes" id="UP000001299">
    <property type="component" value="Chromosome 1"/>
</dbReference>
<keyword evidence="1" id="KW-1133">Transmembrane helix</keyword>
<protein>
    <submittedName>
        <fullName evidence="3">Transposase IS30 family</fullName>
    </submittedName>
</protein>
<keyword evidence="1" id="KW-0812">Transmembrane</keyword>
<organism evidence="3 4">
    <name type="scientific">Butyrivibrio proteoclasticus (strain ATCC 51982 / DSM 14932 / B316)</name>
    <name type="common">Clostridium proteoclasticum</name>
    <dbReference type="NCBI Taxonomy" id="515622"/>
    <lineage>
        <taxon>Bacteria</taxon>
        <taxon>Bacillati</taxon>
        <taxon>Bacillota</taxon>
        <taxon>Clostridia</taxon>
        <taxon>Lachnospirales</taxon>
        <taxon>Lachnospiraceae</taxon>
        <taxon>Butyrivibrio</taxon>
    </lineage>
</organism>
<dbReference type="GO" id="GO:0005829">
    <property type="term" value="C:cytosol"/>
    <property type="evidence" value="ECO:0007669"/>
    <property type="project" value="TreeGrafter"/>
</dbReference>
<name>E0RXS4_BUTPB</name>
<evidence type="ECO:0000256" key="1">
    <source>
        <dbReference type="SAM" id="Phobius"/>
    </source>
</evidence>
<dbReference type="EMBL" id="CP001810">
    <property type="protein sequence ID" value="ADL34650.1"/>
    <property type="molecule type" value="Genomic_DNA"/>
</dbReference>
<proteinExistence type="predicted"/>